<dbReference type="Gene3D" id="3.30.420.10">
    <property type="entry name" value="Ribonuclease H-like superfamily/Ribonuclease H"/>
    <property type="match status" value="1"/>
</dbReference>
<dbReference type="InterPro" id="IPR036397">
    <property type="entry name" value="RNaseH_sf"/>
</dbReference>
<reference evidence="2 3" key="1">
    <citation type="journal article" date="2019" name="Genome Biol. Evol.">
        <title>Insights into the evolution of the New World diploid cottons (Gossypium, subgenus Houzingenia) based on genome sequencing.</title>
        <authorList>
            <person name="Grover C.E."/>
            <person name="Arick M.A. 2nd"/>
            <person name="Thrash A."/>
            <person name="Conover J.L."/>
            <person name="Sanders W.S."/>
            <person name="Peterson D.G."/>
            <person name="Frelichowski J.E."/>
            <person name="Scheffler J.A."/>
            <person name="Scheffler B.E."/>
            <person name="Wendel J.F."/>
        </authorList>
    </citation>
    <scope>NUCLEOTIDE SEQUENCE [LARGE SCALE GENOMIC DNA]</scope>
    <source>
        <strain evidence="2">185</strain>
        <tissue evidence="2">Leaf</tissue>
    </source>
</reference>
<dbReference type="AlphaFoldDB" id="A0A7J8WJP3"/>
<dbReference type="InterPro" id="IPR053151">
    <property type="entry name" value="RNase_H-like"/>
</dbReference>
<gene>
    <name evidence="2" type="ORF">Goari_016730</name>
</gene>
<dbReference type="PANTHER" id="PTHR47723:SF19">
    <property type="entry name" value="POLYNUCLEOTIDYL TRANSFERASE, RIBONUCLEASE H-LIKE SUPERFAMILY PROTEIN"/>
    <property type="match status" value="1"/>
</dbReference>
<evidence type="ECO:0000259" key="1">
    <source>
        <dbReference type="Pfam" id="PF13456"/>
    </source>
</evidence>
<accession>A0A7J8WJP3</accession>
<dbReference type="GO" id="GO:0004523">
    <property type="term" value="F:RNA-DNA hybrid ribonuclease activity"/>
    <property type="evidence" value="ECO:0007669"/>
    <property type="project" value="InterPro"/>
</dbReference>
<comment type="caution">
    <text evidence="2">The sequence shown here is derived from an EMBL/GenBank/DDBJ whole genome shotgun (WGS) entry which is preliminary data.</text>
</comment>
<dbReference type="CDD" id="cd06222">
    <property type="entry name" value="RNase_H_like"/>
    <property type="match status" value="1"/>
</dbReference>
<dbReference type="PANTHER" id="PTHR47723">
    <property type="entry name" value="OS05G0353850 PROTEIN"/>
    <property type="match status" value="1"/>
</dbReference>
<evidence type="ECO:0000313" key="3">
    <source>
        <dbReference type="Proteomes" id="UP000593577"/>
    </source>
</evidence>
<protein>
    <recommendedName>
        <fullName evidence="1">RNase H type-1 domain-containing protein</fullName>
    </recommendedName>
</protein>
<proteinExistence type="predicted"/>
<organism evidence="2 3">
    <name type="scientific">Gossypium aridum</name>
    <name type="common">American cotton</name>
    <name type="synonym">Erioxylum aridum</name>
    <dbReference type="NCBI Taxonomy" id="34290"/>
    <lineage>
        <taxon>Eukaryota</taxon>
        <taxon>Viridiplantae</taxon>
        <taxon>Streptophyta</taxon>
        <taxon>Embryophyta</taxon>
        <taxon>Tracheophyta</taxon>
        <taxon>Spermatophyta</taxon>
        <taxon>Magnoliopsida</taxon>
        <taxon>eudicotyledons</taxon>
        <taxon>Gunneridae</taxon>
        <taxon>Pentapetalae</taxon>
        <taxon>rosids</taxon>
        <taxon>malvids</taxon>
        <taxon>Malvales</taxon>
        <taxon>Malvaceae</taxon>
        <taxon>Malvoideae</taxon>
        <taxon>Gossypium</taxon>
    </lineage>
</organism>
<dbReference type="Proteomes" id="UP000593577">
    <property type="component" value="Unassembled WGS sequence"/>
</dbReference>
<dbReference type="InterPro" id="IPR002156">
    <property type="entry name" value="RNaseH_domain"/>
</dbReference>
<feature type="non-terminal residue" evidence="2">
    <location>
        <position position="136"/>
    </location>
</feature>
<name>A0A7J8WJP3_GOSAI</name>
<dbReference type="InterPro" id="IPR044730">
    <property type="entry name" value="RNase_H-like_dom_plant"/>
</dbReference>
<dbReference type="InterPro" id="IPR012337">
    <property type="entry name" value="RNaseH-like_sf"/>
</dbReference>
<evidence type="ECO:0000313" key="2">
    <source>
        <dbReference type="EMBL" id="MBA0675173.1"/>
    </source>
</evidence>
<dbReference type="GO" id="GO:0003676">
    <property type="term" value="F:nucleic acid binding"/>
    <property type="evidence" value="ECO:0007669"/>
    <property type="project" value="InterPro"/>
</dbReference>
<dbReference type="Pfam" id="PF13456">
    <property type="entry name" value="RVT_3"/>
    <property type="match status" value="1"/>
</dbReference>
<feature type="domain" description="RNase H type-1" evidence="1">
    <location>
        <begin position="27"/>
        <end position="113"/>
    </location>
</feature>
<keyword evidence="3" id="KW-1185">Reference proteome</keyword>
<dbReference type="EMBL" id="JABFAA010000001">
    <property type="protein sequence ID" value="MBA0675173.1"/>
    <property type="molecule type" value="Genomic_DNA"/>
</dbReference>
<sequence>YQKNTLNSGGRATFDETWVHLFIDGHNGKCTYFEAELWGILDGLLIMLSKGYKRAMIQTDKLDVVQALIDNGLEDSGITVLRRVQWIMRSAGQWRIRYIPREDNTIADQLAKLSLAWQSSLQVFDNAFDAVLEALE</sequence>
<dbReference type="SUPFAM" id="SSF53098">
    <property type="entry name" value="Ribonuclease H-like"/>
    <property type="match status" value="1"/>
</dbReference>